<name>A0A9D2DRP2_9FIRM</name>
<feature type="short sequence motif" description="GXSXG" evidence="4">
    <location>
        <begin position="36"/>
        <end position="40"/>
    </location>
</feature>
<dbReference type="PANTHER" id="PTHR14226">
    <property type="entry name" value="NEUROPATHY TARGET ESTERASE/SWISS CHEESE D.MELANOGASTER"/>
    <property type="match status" value="1"/>
</dbReference>
<dbReference type="GO" id="GO:0016042">
    <property type="term" value="P:lipid catabolic process"/>
    <property type="evidence" value="ECO:0007669"/>
    <property type="project" value="UniProtKB-UniRule"/>
</dbReference>
<accession>A0A9D2DRP2</accession>
<reference evidence="6" key="2">
    <citation type="submission" date="2021-04" db="EMBL/GenBank/DDBJ databases">
        <authorList>
            <person name="Gilroy R."/>
        </authorList>
    </citation>
    <scope>NUCLEOTIDE SEQUENCE</scope>
    <source>
        <strain evidence="6">14324</strain>
    </source>
</reference>
<protein>
    <submittedName>
        <fullName evidence="6">Patatin family protein</fullName>
    </submittedName>
</protein>
<evidence type="ECO:0000313" key="6">
    <source>
        <dbReference type="EMBL" id="HIZ21911.1"/>
    </source>
</evidence>
<comment type="caution">
    <text evidence="6">The sequence shown here is derived from an EMBL/GenBank/DDBJ whole genome shotgun (WGS) entry which is preliminary data.</text>
</comment>
<dbReference type="GO" id="GO:0016787">
    <property type="term" value="F:hydrolase activity"/>
    <property type="evidence" value="ECO:0007669"/>
    <property type="project" value="UniProtKB-UniRule"/>
</dbReference>
<feature type="active site" description="Nucleophile" evidence="4">
    <location>
        <position position="38"/>
    </location>
</feature>
<keyword evidence="2 4" id="KW-0442">Lipid degradation</keyword>
<dbReference type="CDD" id="cd07208">
    <property type="entry name" value="Pat_hypo_Ecoli_yjju_like"/>
    <property type="match status" value="1"/>
</dbReference>
<dbReference type="InterPro" id="IPR050301">
    <property type="entry name" value="NTE"/>
</dbReference>
<dbReference type="EMBL" id="DXBU01000049">
    <property type="protein sequence ID" value="HIZ21911.1"/>
    <property type="molecule type" value="Genomic_DNA"/>
</dbReference>
<reference evidence="6" key="1">
    <citation type="journal article" date="2021" name="PeerJ">
        <title>Extensive microbial diversity within the chicken gut microbiome revealed by metagenomics and culture.</title>
        <authorList>
            <person name="Gilroy R."/>
            <person name="Ravi A."/>
            <person name="Getino M."/>
            <person name="Pursley I."/>
            <person name="Horton D.L."/>
            <person name="Alikhan N.F."/>
            <person name="Baker D."/>
            <person name="Gharbi K."/>
            <person name="Hall N."/>
            <person name="Watson M."/>
            <person name="Adriaenssens E.M."/>
            <person name="Foster-Nyarko E."/>
            <person name="Jarju S."/>
            <person name="Secka A."/>
            <person name="Antonio M."/>
            <person name="Oren A."/>
            <person name="Chaudhuri R.R."/>
            <person name="La Ragione R."/>
            <person name="Hildebrand F."/>
            <person name="Pallen M.J."/>
        </authorList>
    </citation>
    <scope>NUCLEOTIDE SEQUENCE</scope>
    <source>
        <strain evidence="6">14324</strain>
    </source>
</reference>
<keyword evidence="3 4" id="KW-0443">Lipid metabolism</keyword>
<sequence>MKTGLVLEGGAMRGIYTAGVLDVFMDHGITFDGVIGVSAGAIHGCSYVSGQKGRSIRYYKKYSRDKRFMSFYSLIRTGDIVGEEFCYHEIPERLDPFDHETFLKSPMDFYVTCSNVETGQPEYLKIDNMVEEVDLLRASASMPYVSRMVSFHGKKLLDGGCTDSIPVRAFQKMGYEKCVAVLTRDGSYRKKPENPRMAKVMYRRYPEFAKAIENRHISYNKTLDDIRDMEEKGEIFVIRPSVELTIGRMEHD</sequence>
<gene>
    <name evidence="6" type="ORF">IAA21_03810</name>
</gene>
<dbReference type="Pfam" id="PF19890">
    <property type="entry name" value="DUF6363"/>
    <property type="match status" value="1"/>
</dbReference>
<dbReference type="InterPro" id="IPR037483">
    <property type="entry name" value="YjjU-like"/>
</dbReference>
<dbReference type="InterPro" id="IPR016035">
    <property type="entry name" value="Acyl_Trfase/lysoPLipase"/>
</dbReference>
<evidence type="ECO:0000256" key="1">
    <source>
        <dbReference type="ARBA" id="ARBA00022801"/>
    </source>
</evidence>
<evidence type="ECO:0000256" key="2">
    <source>
        <dbReference type="ARBA" id="ARBA00022963"/>
    </source>
</evidence>
<feature type="short sequence motif" description="DGA/G" evidence="4">
    <location>
        <begin position="158"/>
        <end position="160"/>
    </location>
</feature>
<evidence type="ECO:0000256" key="3">
    <source>
        <dbReference type="ARBA" id="ARBA00023098"/>
    </source>
</evidence>
<evidence type="ECO:0000313" key="7">
    <source>
        <dbReference type="Proteomes" id="UP000824041"/>
    </source>
</evidence>
<feature type="domain" description="PNPLA" evidence="5">
    <location>
        <begin position="5"/>
        <end position="171"/>
    </location>
</feature>
<comment type="caution">
    <text evidence="4">Lacks conserved residue(s) required for the propagation of feature annotation.</text>
</comment>
<dbReference type="PANTHER" id="PTHR14226:SF25">
    <property type="entry name" value="PHOSPHOESTERASE"/>
    <property type="match status" value="1"/>
</dbReference>
<dbReference type="InterPro" id="IPR002641">
    <property type="entry name" value="PNPLA_dom"/>
</dbReference>
<feature type="non-terminal residue" evidence="6">
    <location>
        <position position="252"/>
    </location>
</feature>
<feature type="active site" description="Proton acceptor" evidence="4">
    <location>
        <position position="158"/>
    </location>
</feature>
<dbReference type="Gene3D" id="3.40.1090.10">
    <property type="entry name" value="Cytosolic phospholipase A2 catalytic domain"/>
    <property type="match status" value="2"/>
</dbReference>
<keyword evidence="1 4" id="KW-0378">Hydrolase</keyword>
<organism evidence="6 7">
    <name type="scientific">Candidatus Blautia faecigallinarum</name>
    <dbReference type="NCBI Taxonomy" id="2838488"/>
    <lineage>
        <taxon>Bacteria</taxon>
        <taxon>Bacillati</taxon>
        <taxon>Bacillota</taxon>
        <taxon>Clostridia</taxon>
        <taxon>Lachnospirales</taxon>
        <taxon>Lachnospiraceae</taxon>
        <taxon>Blautia</taxon>
    </lineage>
</organism>
<evidence type="ECO:0000259" key="5">
    <source>
        <dbReference type="PROSITE" id="PS51635"/>
    </source>
</evidence>
<dbReference type="Proteomes" id="UP000824041">
    <property type="component" value="Unassembled WGS sequence"/>
</dbReference>
<evidence type="ECO:0000256" key="4">
    <source>
        <dbReference type="PROSITE-ProRule" id="PRU01161"/>
    </source>
</evidence>
<dbReference type="PROSITE" id="PS51635">
    <property type="entry name" value="PNPLA"/>
    <property type="match status" value="1"/>
</dbReference>
<proteinExistence type="predicted"/>
<dbReference type="AlphaFoldDB" id="A0A9D2DRP2"/>
<dbReference type="Pfam" id="PF01734">
    <property type="entry name" value="Patatin"/>
    <property type="match status" value="1"/>
</dbReference>
<dbReference type="SUPFAM" id="SSF52151">
    <property type="entry name" value="FabD/lysophospholipase-like"/>
    <property type="match status" value="1"/>
</dbReference>
<dbReference type="InterPro" id="IPR045943">
    <property type="entry name" value="DUF6363"/>
</dbReference>